<proteinExistence type="predicted"/>
<dbReference type="AlphaFoldDB" id="A0A075K2E4"/>
<accession>A0A075K2E4</accession>
<dbReference type="InterPro" id="IPR011330">
    <property type="entry name" value="Glyco_hydro/deAcase_b/a-brl"/>
</dbReference>
<dbReference type="InterPro" id="IPR002509">
    <property type="entry name" value="NODB_dom"/>
</dbReference>
<dbReference type="HOGENOM" id="CLU_021264_0_3_6"/>
<dbReference type="GO" id="GO:0016810">
    <property type="term" value="F:hydrolase activity, acting on carbon-nitrogen (but not peptide) bonds"/>
    <property type="evidence" value="ECO:0007669"/>
    <property type="project" value="InterPro"/>
</dbReference>
<feature type="domain" description="NodB homology" evidence="1">
    <location>
        <begin position="28"/>
        <end position="206"/>
    </location>
</feature>
<protein>
    <submittedName>
        <fullName evidence="2">Polysaccharide deacetylase</fullName>
    </submittedName>
</protein>
<dbReference type="SUPFAM" id="SSF88713">
    <property type="entry name" value="Glycoside hydrolase/deacetylase"/>
    <property type="match status" value="1"/>
</dbReference>
<dbReference type="PANTHER" id="PTHR10587:SF137">
    <property type="entry name" value="4-DEOXY-4-FORMAMIDO-L-ARABINOSE-PHOSPHOUNDECAPRENOL DEFORMYLASE ARND-RELATED"/>
    <property type="match status" value="1"/>
</dbReference>
<dbReference type="Gene3D" id="3.20.20.370">
    <property type="entry name" value="Glycoside hydrolase/deacetylase"/>
    <property type="match status" value="1"/>
</dbReference>
<evidence type="ECO:0000313" key="3">
    <source>
        <dbReference type="Proteomes" id="UP000027987"/>
    </source>
</evidence>
<evidence type="ECO:0000259" key="1">
    <source>
        <dbReference type="PROSITE" id="PS51677"/>
    </source>
</evidence>
<dbReference type="Pfam" id="PF01522">
    <property type="entry name" value="Polysacc_deac_1"/>
    <property type="match status" value="1"/>
</dbReference>
<name>A0A075K2E4_9GAMM</name>
<dbReference type="STRING" id="1217721.HY57_14725"/>
<dbReference type="PATRIC" id="fig|1217721.7.peg.3022"/>
<dbReference type="InterPro" id="IPR050248">
    <property type="entry name" value="Polysacc_deacetylase_ArnD"/>
</dbReference>
<dbReference type="EMBL" id="CP008884">
    <property type="protein sequence ID" value="AIF48404.1"/>
    <property type="molecule type" value="Genomic_DNA"/>
</dbReference>
<dbReference type="PANTHER" id="PTHR10587">
    <property type="entry name" value="GLYCOSYL TRANSFERASE-RELATED"/>
    <property type="match status" value="1"/>
</dbReference>
<dbReference type="Proteomes" id="UP000027987">
    <property type="component" value="Chromosome"/>
</dbReference>
<sequence>MTLRPKKMQLLRCLPRGVVSTSASRAEKALYLTFDDGPHPDHTPALLELLREYGVKATFFLIGREAERYPQLVERIVEEGHRLGNHSYSHPMFDALTHTEQWVEVERTDEVLSSFDGRRYHVFRPPRGVFSLLLTLRFAFTRRQLTYWSYDTLDYQEREPHELVARLRNQPPRAGDVMLMHDDSDCSRRMLELLLPEWKQHGFTFRALPA</sequence>
<keyword evidence="3" id="KW-1185">Reference proteome</keyword>
<reference evidence="2 3" key="1">
    <citation type="submission" date="2014-07" db="EMBL/GenBank/DDBJ databases">
        <title>Complete Genome Sequence of Dyella japonica Strain A8 Isolated from Malaysian Tropical Soil.</title>
        <authorList>
            <person name="Hui R.K.H."/>
            <person name="Chen J.-W."/>
            <person name="Chan K.-G."/>
            <person name="Leung F.C.C."/>
        </authorList>
    </citation>
    <scope>NUCLEOTIDE SEQUENCE [LARGE SCALE GENOMIC DNA]</scope>
    <source>
        <strain evidence="2 3">A8</strain>
    </source>
</reference>
<dbReference type="PROSITE" id="PS51677">
    <property type="entry name" value="NODB"/>
    <property type="match status" value="1"/>
</dbReference>
<organism evidence="2 3">
    <name type="scientific">Dyella japonica A8</name>
    <dbReference type="NCBI Taxonomy" id="1217721"/>
    <lineage>
        <taxon>Bacteria</taxon>
        <taxon>Pseudomonadati</taxon>
        <taxon>Pseudomonadota</taxon>
        <taxon>Gammaproteobacteria</taxon>
        <taxon>Lysobacterales</taxon>
        <taxon>Rhodanobacteraceae</taxon>
        <taxon>Dyella</taxon>
    </lineage>
</organism>
<gene>
    <name evidence="2" type="ORF">HY57_14725</name>
</gene>
<dbReference type="GO" id="GO:0005975">
    <property type="term" value="P:carbohydrate metabolic process"/>
    <property type="evidence" value="ECO:0007669"/>
    <property type="project" value="InterPro"/>
</dbReference>
<evidence type="ECO:0000313" key="2">
    <source>
        <dbReference type="EMBL" id="AIF48404.1"/>
    </source>
</evidence>
<dbReference type="CDD" id="cd10917">
    <property type="entry name" value="CE4_NodB_like_6s_7s"/>
    <property type="match status" value="1"/>
</dbReference>
<dbReference type="KEGG" id="dja:HY57_14725"/>
<dbReference type="OrthoDB" id="276604at2"/>